<evidence type="ECO:0000256" key="2">
    <source>
        <dbReference type="SAM" id="SignalP"/>
    </source>
</evidence>
<proteinExistence type="predicted"/>
<protein>
    <submittedName>
        <fullName evidence="3">HAD family acid phosphatase</fullName>
    </submittedName>
</protein>
<dbReference type="InterPro" id="IPR023214">
    <property type="entry name" value="HAD_sf"/>
</dbReference>
<dbReference type="PANTHER" id="PTHR31284:SF10">
    <property type="entry name" value="ACID PHOSPHATASE-LIKE PROTEIN"/>
    <property type="match status" value="1"/>
</dbReference>
<evidence type="ECO:0000313" key="4">
    <source>
        <dbReference type="Proteomes" id="UP001467690"/>
    </source>
</evidence>
<evidence type="ECO:0000313" key="3">
    <source>
        <dbReference type="EMBL" id="MER2490928.1"/>
    </source>
</evidence>
<dbReference type="EMBL" id="JBELOE010000076">
    <property type="protein sequence ID" value="MER2490928.1"/>
    <property type="molecule type" value="Genomic_DNA"/>
</dbReference>
<evidence type="ECO:0000256" key="1">
    <source>
        <dbReference type="ARBA" id="ARBA00022729"/>
    </source>
</evidence>
<accession>A0ABV1RDB4</accession>
<organism evidence="3 4">
    <name type="scientific">Catenovulum sediminis</name>
    <dbReference type="NCBI Taxonomy" id="1740262"/>
    <lineage>
        <taxon>Bacteria</taxon>
        <taxon>Pseudomonadati</taxon>
        <taxon>Pseudomonadota</taxon>
        <taxon>Gammaproteobacteria</taxon>
        <taxon>Alteromonadales</taxon>
        <taxon>Alteromonadaceae</taxon>
        <taxon>Catenovulum</taxon>
    </lineage>
</organism>
<dbReference type="Pfam" id="PF03767">
    <property type="entry name" value="Acid_phosphat_B"/>
    <property type="match status" value="1"/>
</dbReference>
<dbReference type="PANTHER" id="PTHR31284">
    <property type="entry name" value="ACID PHOSPHATASE-LIKE PROTEIN"/>
    <property type="match status" value="1"/>
</dbReference>
<name>A0ABV1RDB4_9ALTE</name>
<reference evidence="3 4" key="1">
    <citation type="submission" date="2024-06" db="EMBL/GenBank/DDBJ databases">
        <authorList>
            <person name="Chen R.Y."/>
        </authorList>
    </citation>
    <scope>NUCLEOTIDE SEQUENCE [LARGE SCALE GENOMIC DNA]</scope>
    <source>
        <strain evidence="3 4">D2</strain>
    </source>
</reference>
<keyword evidence="1 2" id="KW-0732">Signal</keyword>
<sequence>MRKLAILLISTCLPFFSSANESASAVAWMQTSAEYQAIASQTFKTAAEQLQKAVFDDEWVAAIEQFGQKGINQLPNAIILDLDDTLISTLAYRGELIQDNDQHNEKLFKRWMNLEKAPLVPHVLTLIEKASSLGVTVLLISDRICQPNPRDPCPVKSQTLRMLKRVSIGFPKDHMFFRGEYSDWNKDQSSRRSFIAQRYRILMIIGDDANQMIPKISASPANTRKKLAAQYNEMWGTRWFLLPNPAYGSWRDVLPNNLNNAIQGY</sequence>
<dbReference type="InterPro" id="IPR036412">
    <property type="entry name" value="HAD-like_sf"/>
</dbReference>
<dbReference type="InterPro" id="IPR005519">
    <property type="entry name" value="Acid_phosphat_B-like"/>
</dbReference>
<dbReference type="SUPFAM" id="SSF56784">
    <property type="entry name" value="HAD-like"/>
    <property type="match status" value="1"/>
</dbReference>
<keyword evidence="4" id="KW-1185">Reference proteome</keyword>
<feature type="chain" id="PRO_5045767594" evidence="2">
    <location>
        <begin position="20"/>
        <end position="265"/>
    </location>
</feature>
<dbReference type="Gene3D" id="3.40.50.1000">
    <property type="entry name" value="HAD superfamily/HAD-like"/>
    <property type="match status" value="1"/>
</dbReference>
<feature type="signal peptide" evidence="2">
    <location>
        <begin position="1"/>
        <end position="19"/>
    </location>
</feature>
<gene>
    <name evidence="3" type="ORF">ABS311_03400</name>
</gene>
<dbReference type="Proteomes" id="UP001467690">
    <property type="component" value="Unassembled WGS sequence"/>
</dbReference>
<comment type="caution">
    <text evidence="3">The sequence shown here is derived from an EMBL/GenBank/DDBJ whole genome shotgun (WGS) entry which is preliminary data.</text>
</comment>
<dbReference type="RefSeq" id="WP_350400721.1">
    <property type="nucleotide sequence ID" value="NZ_JBELOE010000076.1"/>
</dbReference>